<dbReference type="GO" id="GO:0039615">
    <property type="term" value="C:T=1 icosahedral viral capsid"/>
    <property type="evidence" value="ECO:0007669"/>
    <property type="project" value="UniProtKB-KW"/>
</dbReference>
<sequence>PGLQKGAAVNLPLGTSAPIEIVTGLATAGLGRSIATDAVFASADLGTGAGGVFQDNTGGQDLYYDPNGTLVANLTTATAVTINSLRESITMEQLFELDARGGTRLIEIIRAHYGVISSDARLQRPEYLGGGSTPIVVSAIAQTSGSGIGSESTPQGWLAGAASAVLRNHSYSKSFEEHGYVIG</sequence>
<reference evidence="6" key="1">
    <citation type="submission" date="2013-09" db="EMBL/GenBank/DDBJ databases">
        <authorList>
            <person name="Hopkins M.S."/>
            <person name="Breitbart M."/>
        </authorList>
    </citation>
    <scope>NUCLEOTIDE SEQUENCE</scope>
</reference>
<evidence type="ECO:0000256" key="1">
    <source>
        <dbReference type="ARBA" id="ARBA00004328"/>
    </source>
</evidence>
<dbReference type="InterPro" id="IPR037002">
    <property type="entry name" value="Microviridae_protein_F_sf"/>
</dbReference>
<accession>X2J7I8</accession>
<proteinExistence type="inferred from homology"/>
<evidence type="ECO:0000256" key="2">
    <source>
        <dbReference type="ARBA" id="ARBA00009963"/>
    </source>
</evidence>
<evidence type="ECO:0000256" key="4">
    <source>
        <dbReference type="ARBA" id="ARBA00022561"/>
    </source>
</evidence>
<name>X2J7I8_9VIRU</name>
<keyword evidence="3" id="KW-1140">T=1 icosahedral capsid protein</keyword>
<evidence type="ECO:0000256" key="3">
    <source>
        <dbReference type="ARBA" id="ARBA00022431"/>
    </source>
</evidence>
<reference evidence="6" key="2">
    <citation type="journal article" date="2014" name="ISME J.">
        <title>Diversity of environmental single-stranded DNA phages revealed by PCR amplification of the partial major capsid protein.</title>
        <authorList>
            <person name="Hopkins M."/>
            <person name="Kailasan S."/>
            <person name="Cohen A."/>
            <person name="Roux S."/>
            <person name="Tucker K.P."/>
            <person name="Shevenell A."/>
            <person name="Agbandje-McKenna M."/>
            <person name="Breitbart M."/>
        </authorList>
    </citation>
    <scope>NUCLEOTIDE SEQUENCE</scope>
</reference>
<comment type="subcellular location">
    <subcellularLocation>
        <location evidence="1">Virion</location>
    </subcellularLocation>
</comment>
<dbReference type="Gene3D" id="2.60.169.10">
    <property type="entry name" value="Microviridae F protein"/>
    <property type="match status" value="1"/>
</dbReference>
<feature type="non-terminal residue" evidence="6">
    <location>
        <position position="183"/>
    </location>
</feature>
<keyword evidence="4" id="KW-0167">Capsid protein</keyword>
<keyword evidence="5" id="KW-0946">Virion</keyword>
<protein>
    <submittedName>
        <fullName evidence="6">Major capsid protein</fullName>
    </submittedName>
</protein>
<dbReference type="GO" id="GO:0005198">
    <property type="term" value="F:structural molecule activity"/>
    <property type="evidence" value="ECO:0007669"/>
    <property type="project" value="InterPro"/>
</dbReference>
<comment type="similarity">
    <text evidence="2">Belongs to the microviridae F protein family.</text>
</comment>
<evidence type="ECO:0000313" key="6">
    <source>
        <dbReference type="EMBL" id="AHN52636.1"/>
    </source>
</evidence>
<organism evidence="6">
    <name type="scientific">Gokushovirinae environmental samples</name>
    <dbReference type="NCBI Taxonomy" id="1478972"/>
    <lineage>
        <taxon>Viruses</taxon>
        <taxon>Monodnaviria</taxon>
        <taxon>Sangervirae</taxon>
        <taxon>Phixviricota</taxon>
        <taxon>Malgrandaviricetes</taxon>
        <taxon>Petitvirales</taxon>
        <taxon>Microviridae</taxon>
        <taxon>environmental samples</taxon>
    </lineage>
</organism>
<feature type="non-terminal residue" evidence="6">
    <location>
        <position position="1"/>
    </location>
</feature>
<dbReference type="InterPro" id="IPR003514">
    <property type="entry name" value="Microviridae_protein_F"/>
</dbReference>
<evidence type="ECO:0000256" key="5">
    <source>
        <dbReference type="ARBA" id="ARBA00022844"/>
    </source>
</evidence>
<dbReference type="InterPro" id="IPR016184">
    <property type="entry name" value="Capsid/spike_ssDNA_virus"/>
</dbReference>
<dbReference type="Pfam" id="PF02305">
    <property type="entry name" value="Phage_F"/>
    <property type="match status" value="1"/>
</dbReference>
<dbReference type="SUPFAM" id="SSF88645">
    <property type="entry name" value="ssDNA viruses"/>
    <property type="match status" value="1"/>
</dbReference>
<dbReference type="EMBL" id="KF689236">
    <property type="protein sequence ID" value="AHN52636.1"/>
    <property type="molecule type" value="Genomic_DNA"/>
</dbReference>